<dbReference type="Proteomes" id="UP001220377">
    <property type="component" value="Chromosome"/>
</dbReference>
<evidence type="ECO:0000259" key="1">
    <source>
        <dbReference type="Pfam" id="PF01408"/>
    </source>
</evidence>
<dbReference type="InterPro" id="IPR036291">
    <property type="entry name" value="NAD(P)-bd_dom_sf"/>
</dbReference>
<gene>
    <name evidence="2" type="ORF">PQ472_04350</name>
</gene>
<keyword evidence="3" id="KW-1185">Reference proteome</keyword>
<dbReference type="SUPFAM" id="SSF55347">
    <property type="entry name" value="Glyceraldehyde-3-phosphate dehydrogenase-like, C-terminal domain"/>
    <property type="match status" value="1"/>
</dbReference>
<evidence type="ECO:0000313" key="2">
    <source>
        <dbReference type="EMBL" id="WDF83474.1"/>
    </source>
</evidence>
<organism evidence="2 3">
    <name type="scientific">Lacticaseibacillus pabuli</name>
    <dbReference type="NCBI Taxonomy" id="3025672"/>
    <lineage>
        <taxon>Bacteria</taxon>
        <taxon>Bacillati</taxon>
        <taxon>Bacillota</taxon>
        <taxon>Bacilli</taxon>
        <taxon>Lactobacillales</taxon>
        <taxon>Lactobacillaceae</taxon>
        <taxon>Lacticaseibacillus</taxon>
    </lineage>
</organism>
<protein>
    <submittedName>
        <fullName evidence="2">Gfo/Idh/MocA family oxidoreductase</fullName>
    </submittedName>
</protein>
<dbReference type="Gene3D" id="3.40.50.720">
    <property type="entry name" value="NAD(P)-binding Rossmann-like Domain"/>
    <property type="match status" value="1"/>
</dbReference>
<dbReference type="InterPro" id="IPR000683">
    <property type="entry name" value="Gfo/Idh/MocA-like_OxRdtase_N"/>
</dbReference>
<accession>A0ABY7WTI6</accession>
<dbReference type="PANTHER" id="PTHR43054:SF1">
    <property type="entry name" value="SCYLLO-INOSITOL 2-DEHYDROGENASE (NADP(+)) IOLU"/>
    <property type="match status" value="1"/>
</dbReference>
<reference evidence="2 3" key="1">
    <citation type="submission" date="2023-02" db="EMBL/GenBank/DDBJ databases">
        <title>Genome sequence of Lacticaseibacillus sp. KACC 23028.</title>
        <authorList>
            <person name="Kim S."/>
            <person name="Heo J."/>
            <person name="Kwon S.-W."/>
        </authorList>
    </citation>
    <scope>NUCLEOTIDE SEQUENCE [LARGE SCALE GENOMIC DNA]</scope>
    <source>
        <strain evidence="2 3">KACC 23028</strain>
    </source>
</reference>
<proteinExistence type="predicted"/>
<feature type="domain" description="Gfo/Idh/MocA-like oxidoreductase N-terminal" evidence="1">
    <location>
        <begin position="3"/>
        <end position="117"/>
    </location>
</feature>
<evidence type="ECO:0000313" key="3">
    <source>
        <dbReference type="Proteomes" id="UP001220377"/>
    </source>
</evidence>
<dbReference type="Pfam" id="PF01408">
    <property type="entry name" value="GFO_IDH_MocA"/>
    <property type="match status" value="1"/>
</dbReference>
<name>A0ABY7WTI6_9LACO</name>
<dbReference type="Gene3D" id="3.30.360.10">
    <property type="entry name" value="Dihydrodipicolinate Reductase, domain 2"/>
    <property type="match status" value="1"/>
</dbReference>
<dbReference type="SUPFAM" id="SSF51735">
    <property type="entry name" value="NAD(P)-binding Rossmann-fold domains"/>
    <property type="match status" value="1"/>
</dbReference>
<sequence length="328" mass="35718">MLKLGIIGTNWITQQFVDAATNSGEYQLTAVYSRHAESAQKFADEVGHKAALFTDLDVFFASDTFDTVYIASPNIMHADQTIAAVNAGKNVIVEKPMVAGLNQLDAVLAAQKAHPDVFVFEAARHLYEANFAKVSEYTHSHKISGATLTYMKYSSRYDAFLEGKTPNVFTTKFAGGALMDLGVYLVYAALSWFGVPDKATYVPSKLPNGIDGTGVMHLDYPDFGVNLTAGKTTQSYLPSEIYSGKDTLVIDAPESISSIKLYQPDTKPQESAGKQDKNPMIREAKFFADAINTKDYAARDAKLELAKQVHTVISTARVAAGIVFPSDK</sequence>
<dbReference type="RefSeq" id="WP_274261663.1">
    <property type="nucleotide sequence ID" value="NZ_CP117884.1"/>
</dbReference>
<dbReference type="PANTHER" id="PTHR43054">
    <property type="match status" value="1"/>
</dbReference>
<dbReference type="EMBL" id="CP117884">
    <property type="protein sequence ID" value="WDF83474.1"/>
    <property type="molecule type" value="Genomic_DNA"/>
</dbReference>